<comment type="caution">
    <text evidence="1">The sequence shown here is derived from an EMBL/GenBank/DDBJ whole genome shotgun (WGS) entry which is preliminary data.</text>
</comment>
<evidence type="ECO:0000313" key="2">
    <source>
        <dbReference type="Proteomes" id="UP000234323"/>
    </source>
</evidence>
<dbReference type="VEuPathDB" id="FungiDB:FUN_008002"/>
<reference evidence="1 2" key="1">
    <citation type="submission" date="2015-10" db="EMBL/GenBank/DDBJ databases">
        <title>Genome analyses suggest a sexual origin of heterokaryosis in a supposedly ancient asexual fungus.</title>
        <authorList>
            <person name="Ropars J."/>
            <person name="Sedzielewska K."/>
            <person name="Noel J."/>
            <person name="Charron P."/>
            <person name="Farinelli L."/>
            <person name="Marton T."/>
            <person name="Kruger M."/>
            <person name="Pelin A."/>
            <person name="Brachmann A."/>
            <person name="Corradi N."/>
        </authorList>
    </citation>
    <scope>NUCLEOTIDE SEQUENCE [LARGE SCALE GENOMIC DNA]</scope>
    <source>
        <strain evidence="1 2">A4</strain>
    </source>
</reference>
<organism evidence="1 2">
    <name type="scientific">Rhizophagus irregularis</name>
    <dbReference type="NCBI Taxonomy" id="588596"/>
    <lineage>
        <taxon>Eukaryota</taxon>
        <taxon>Fungi</taxon>
        <taxon>Fungi incertae sedis</taxon>
        <taxon>Mucoromycota</taxon>
        <taxon>Glomeromycotina</taxon>
        <taxon>Glomeromycetes</taxon>
        <taxon>Glomerales</taxon>
        <taxon>Glomeraceae</taxon>
        <taxon>Rhizophagus</taxon>
    </lineage>
</organism>
<gene>
    <name evidence="1" type="ORF">RhiirA4_453230</name>
</gene>
<sequence length="245" mass="28138">MTSWIHAGLLTTLNSTNLEFITEPEAVVLRCLNVVNLRSGGDDAHVDKGLSRWLGRKVRFQALGKLKRCNYGQIQKLIQRSFYLWVKFKFNGEPREFKQKMKEAGWILINFYILDNDVSNELKQLISLQNNLKSLEIYDNIWTNIIPVLAKYSNTLTKLYFCNVSDEDNDIPLSFIGSFKNLQEIIFSFSADQVSIIAVNGSSRCYIYGLNVEIVQENVLKWTYGEVFQSLVACKEKKNGKSITL</sequence>
<name>A0A2I1FZX2_9GLOM</name>
<protein>
    <submittedName>
        <fullName evidence="1">Uncharacterized protein</fullName>
    </submittedName>
</protein>
<keyword evidence="2" id="KW-1185">Reference proteome</keyword>
<dbReference type="SUPFAM" id="SSF52047">
    <property type="entry name" value="RNI-like"/>
    <property type="match status" value="1"/>
</dbReference>
<dbReference type="EMBL" id="LLXI01000083">
    <property type="protein sequence ID" value="PKY39939.1"/>
    <property type="molecule type" value="Genomic_DNA"/>
</dbReference>
<dbReference type="Proteomes" id="UP000234323">
    <property type="component" value="Unassembled WGS sequence"/>
</dbReference>
<dbReference type="AlphaFoldDB" id="A0A2I1FZX2"/>
<accession>A0A2I1FZX2</accession>
<proteinExistence type="predicted"/>
<evidence type="ECO:0000313" key="1">
    <source>
        <dbReference type="EMBL" id="PKY39939.1"/>
    </source>
</evidence>